<dbReference type="Pfam" id="PF09365">
    <property type="entry name" value="DUF2461"/>
    <property type="match status" value="1"/>
</dbReference>
<sequence length="212" mass="24546">MDAGFINTAQTFFRNLAANNEKPWWEENRTTYDNILKPGAKKLLEDVQPRLAELMDEEVTTKLFRPYRDTRFSKDKTPYKPYMHMLWQVNVGREPVAFFFGIEPDYIRCGGGMLGMGKEVLDDWRKFCDLDAKRMMRAAEGIEAKGYVFREPELVRIPRGYPKDHENARMLRMKSAIATKKIEPTDDIADLLMAEFATFKPMTDVLLSVACA</sequence>
<gene>
    <name evidence="1" type="ORF">HCZ30_07500</name>
</gene>
<organism evidence="1 2">
    <name type="scientific">Marivivens donghaensis</name>
    <dbReference type="NCBI Taxonomy" id="1699413"/>
    <lineage>
        <taxon>Bacteria</taxon>
        <taxon>Pseudomonadati</taxon>
        <taxon>Pseudomonadota</taxon>
        <taxon>Alphaproteobacteria</taxon>
        <taxon>Rhodobacterales</taxon>
        <taxon>Paracoccaceae</taxon>
        <taxon>Marivivens group</taxon>
        <taxon>Marivivens</taxon>
    </lineage>
</organism>
<proteinExistence type="predicted"/>
<dbReference type="InterPro" id="IPR015996">
    <property type="entry name" value="UCP028451"/>
</dbReference>
<keyword evidence="2" id="KW-1185">Reference proteome</keyword>
<reference evidence="1 2" key="1">
    <citation type="submission" date="2020-03" db="EMBL/GenBank/DDBJ databases">
        <title>Bacterial isolates of synthetic phycosphere.</title>
        <authorList>
            <person name="Fu H."/>
            <person name="Moran M.A."/>
        </authorList>
    </citation>
    <scope>NUCLEOTIDE SEQUENCE [LARGE SCALE GENOMIC DNA]</scope>
    <source>
        <strain evidence="1 2">HF1</strain>
    </source>
</reference>
<name>A0ABX0VZD4_9RHOB</name>
<dbReference type="RefSeq" id="WP_167637660.1">
    <property type="nucleotide sequence ID" value="NZ_JAATOP010000004.1"/>
</dbReference>
<accession>A0ABX0VZD4</accession>
<dbReference type="EMBL" id="JAATOP010000004">
    <property type="protein sequence ID" value="NIY72279.1"/>
    <property type="molecule type" value="Genomic_DNA"/>
</dbReference>
<dbReference type="PANTHER" id="PTHR36452:SF1">
    <property type="entry name" value="DUF2461 DOMAIN-CONTAINING PROTEIN"/>
    <property type="match status" value="1"/>
</dbReference>
<dbReference type="Proteomes" id="UP000709466">
    <property type="component" value="Unassembled WGS sequence"/>
</dbReference>
<dbReference type="PIRSF" id="PIRSF028451">
    <property type="entry name" value="UCP028451"/>
    <property type="match status" value="1"/>
</dbReference>
<dbReference type="NCBIfam" id="TIGR02453">
    <property type="entry name" value="TIGR02453 family protein"/>
    <property type="match status" value="1"/>
</dbReference>
<evidence type="ECO:0000313" key="2">
    <source>
        <dbReference type="Proteomes" id="UP000709466"/>
    </source>
</evidence>
<protein>
    <submittedName>
        <fullName evidence="1">DUF2461 domain-containing protein</fullName>
    </submittedName>
</protein>
<evidence type="ECO:0000313" key="1">
    <source>
        <dbReference type="EMBL" id="NIY72279.1"/>
    </source>
</evidence>
<comment type="caution">
    <text evidence="1">The sequence shown here is derived from an EMBL/GenBank/DDBJ whole genome shotgun (WGS) entry which is preliminary data.</text>
</comment>
<dbReference type="InterPro" id="IPR012808">
    <property type="entry name" value="CHP02453"/>
</dbReference>
<dbReference type="PANTHER" id="PTHR36452">
    <property type="entry name" value="CHROMOSOME 12, WHOLE GENOME SHOTGUN SEQUENCE"/>
    <property type="match status" value="1"/>
</dbReference>